<evidence type="ECO:0000256" key="2">
    <source>
        <dbReference type="PROSITE-ProRule" id="PRU00708"/>
    </source>
</evidence>
<dbReference type="InterPro" id="IPR002885">
    <property type="entry name" value="PPR_rpt"/>
</dbReference>
<dbReference type="GO" id="GO:0003723">
    <property type="term" value="F:RNA binding"/>
    <property type="evidence" value="ECO:0007669"/>
    <property type="project" value="InterPro"/>
</dbReference>
<feature type="repeat" description="PPR" evidence="2">
    <location>
        <begin position="444"/>
        <end position="478"/>
    </location>
</feature>
<keyword evidence="4" id="KW-1185">Reference proteome</keyword>
<feature type="repeat" description="PPR" evidence="2">
    <location>
        <begin position="413"/>
        <end position="443"/>
    </location>
</feature>
<evidence type="ECO:0000313" key="3">
    <source>
        <dbReference type="EMBL" id="GAA0141561.1"/>
    </source>
</evidence>
<dbReference type="NCBIfam" id="TIGR00756">
    <property type="entry name" value="PPR"/>
    <property type="match status" value="4"/>
</dbReference>
<dbReference type="Pfam" id="PF20431">
    <property type="entry name" value="E_motif"/>
    <property type="match status" value="1"/>
</dbReference>
<dbReference type="Proteomes" id="UP001454036">
    <property type="component" value="Unassembled WGS sequence"/>
</dbReference>
<proteinExistence type="predicted"/>
<dbReference type="Gene3D" id="1.25.40.10">
    <property type="entry name" value="Tetratricopeptide repeat domain"/>
    <property type="match status" value="4"/>
</dbReference>
<gene>
    <name evidence="3" type="ORF">LIER_02680</name>
</gene>
<evidence type="ECO:0008006" key="5">
    <source>
        <dbReference type="Google" id="ProtNLM"/>
    </source>
</evidence>
<dbReference type="PROSITE" id="PS51375">
    <property type="entry name" value="PPR"/>
    <property type="match status" value="5"/>
</dbReference>
<dbReference type="PANTHER" id="PTHR47926">
    <property type="entry name" value="PENTATRICOPEPTIDE REPEAT-CONTAINING PROTEIN"/>
    <property type="match status" value="1"/>
</dbReference>
<feature type="repeat" description="PPR" evidence="2">
    <location>
        <begin position="343"/>
        <end position="377"/>
    </location>
</feature>
<dbReference type="InterPro" id="IPR046960">
    <property type="entry name" value="PPR_At4g14850-like_plant"/>
</dbReference>
<feature type="repeat" description="PPR" evidence="2">
    <location>
        <begin position="88"/>
        <end position="123"/>
    </location>
</feature>
<accession>A0AAV3NSY5</accession>
<dbReference type="InterPro" id="IPR046848">
    <property type="entry name" value="E_motif"/>
</dbReference>
<keyword evidence="1" id="KW-0677">Repeat</keyword>
<name>A0AAV3NSY5_LITER</name>
<sequence>MRWYTNKITTFLQIHPQQYNFLHNPFNNIFFNQLHNSSLIHVENVHVNSIKSSSIDNIQETNYILSLYVKASDFSNAEKLFDEMPQRDVRSWTILISGYSRRVTLYRKGLEYFRLMVSEGVVLPNEFTLASVFKCCGNDDRKGVGLGKSVHGWIFRNLFRIVFDVALQNAVLDFYAKCGSMRNAGRLFELMENKSSVSWNIMMTTYLREGDVEKSVEFFRKIPRKDTASWNTMIDGLRERGFDRISMEMLHEMVKVGPLFDEVTFSTSLALVSSVHNLELGRQIHGRILRMGMNEDAFIRGSLIDMYCKCGRMNVASIIFNNFQHCRVRRGSSRVLLDDLMEQTISWNTMISGYLQNGMINEALNCFRALINEKAELNEYTLASILSASGGASLLDLGEQVHANILKCGHMEDVVLSSSMIDMYSKCGNLDKAWSFFRQAKTLNVVLWTTMISSYATHGHGDEAINLFEMMRRKGILPNEVTFVGVINACSHSGLVQEGCNYFRMMTEVYGILPAVEHFTSMVDLFGRAGRLNEIIDFINVNGISHFVAVWSAFLSSCYLHKNVDMAKWVSRKLLELDSSVASSYILLSNTCSAHHIWDEAATLRSLMQERKIQKLPGQSWI</sequence>
<dbReference type="GO" id="GO:0099402">
    <property type="term" value="P:plant organ development"/>
    <property type="evidence" value="ECO:0007669"/>
    <property type="project" value="UniProtKB-ARBA"/>
</dbReference>
<dbReference type="AlphaFoldDB" id="A0AAV3NSY5"/>
<dbReference type="Pfam" id="PF13041">
    <property type="entry name" value="PPR_2"/>
    <property type="match status" value="2"/>
</dbReference>
<protein>
    <recommendedName>
        <fullName evidence="5">Pentatricopeptide repeat-containing protein</fullName>
    </recommendedName>
</protein>
<feature type="repeat" description="PPR" evidence="2">
    <location>
        <begin position="195"/>
        <end position="229"/>
    </location>
</feature>
<dbReference type="InterPro" id="IPR011990">
    <property type="entry name" value="TPR-like_helical_dom_sf"/>
</dbReference>
<dbReference type="PANTHER" id="PTHR47926:SF347">
    <property type="entry name" value="PENTATRICOPEPTIDE REPEAT-CONTAINING PROTEIN"/>
    <property type="match status" value="1"/>
</dbReference>
<dbReference type="Pfam" id="PF01535">
    <property type="entry name" value="PPR"/>
    <property type="match status" value="7"/>
</dbReference>
<evidence type="ECO:0000256" key="1">
    <source>
        <dbReference type="ARBA" id="ARBA00022737"/>
    </source>
</evidence>
<comment type="caution">
    <text evidence="3">The sequence shown here is derived from an EMBL/GenBank/DDBJ whole genome shotgun (WGS) entry which is preliminary data.</text>
</comment>
<dbReference type="FunFam" id="1.25.40.10:FF:000158">
    <property type="entry name" value="pentatricopeptide repeat-containing protein At2g33680"/>
    <property type="match status" value="1"/>
</dbReference>
<dbReference type="EMBL" id="BAABME010000297">
    <property type="protein sequence ID" value="GAA0141561.1"/>
    <property type="molecule type" value="Genomic_DNA"/>
</dbReference>
<dbReference type="GO" id="GO:0009451">
    <property type="term" value="P:RNA modification"/>
    <property type="evidence" value="ECO:0007669"/>
    <property type="project" value="InterPro"/>
</dbReference>
<reference evidence="3 4" key="1">
    <citation type="submission" date="2024-01" db="EMBL/GenBank/DDBJ databases">
        <title>The complete chloroplast genome sequence of Lithospermum erythrorhizon: insights into the phylogenetic relationship among Boraginaceae species and the maternal lineages of purple gromwells.</title>
        <authorList>
            <person name="Okada T."/>
            <person name="Watanabe K."/>
        </authorList>
    </citation>
    <scope>NUCLEOTIDE SEQUENCE [LARGE SCALE GENOMIC DNA]</scope>
</reference>
<organism evidence="3 4">
    <name type="scientific">Lithospermum erythrorhizon</name>
    <name type="common">Purple gromwell</name>
    <name type="synonym">Lithospermum officinale var. erythrorhizon</name>
    <dbReference type="NCBI Taxonomy" id="34254"/>
    <lineage>
        <taxon>Eukaryota</taxon>
        <taxon>Viridiplantae</taxon>
        <taxon>Streptophyta</taxon>
        <taxon>Embryophyta</taxon>
        <taxon>Tracheophyta</taxon>
        <taxon>Spermatophyta</taxon>
        <taxon>Magnoliopsida</taxon>
        <taxon>eudicotyledons</taxon>
        <taxon>Gunneridae</taxon>
        <taxon>Pentapetalae</taxon>
        <taxon>asterids</taxon>
        <taxon>lamiids</taxon>
        <taxon>Boraginales</taxon>
        <taxon>Boraginaceae</taxon>
        <taxon>Boraginoideae</taxon>
        <taxon>Lithospermeae</taxon>
        <taxon>Lithospermum</taxon>
    </lineage>
</organism>
<evidence type="ECO:0000313" key="4">
    <source>
        <dbReference type="Proteomes" id="UP001454036"/>
    </source>
</evidence>